<sequence length="331" mass="38754">MGDDVREEERCSINISSKISMISADVHYAIESMFDKIISDKRAFFRHQQKNEPNLNDSEKLSILREMYDKKPSSFLVRYEKFLNYCDAQFFVEAARLDADVDFICKRLFQNTTNDKVRQQNRRYVQLKRILNDKQNHYFSDKEMRKRNPLMYDRMVGRFQSKQELTEVMHNESSLGSSTLSSALLDMIDNQEVKDCATSLTSIISEKKRCQIFDEKMSEMEIANNDGEQQSTSSVNEEEREGSIIRDYQNENSRDAKDRRNRTDFSMEFTMKSNVSALLKNGAALSCEPLSPKSLADERLINKDGDSYTEKEMLRLEEQDEQDRYFSDESV</sequence>
<dbReference type="InterPro" id="IPR018613">
    <property type="entry name" value="Ccdc97-like"/>
</dbReference>
<dbReference type="Pfam" id="PF09747">
    <property type="entry name" value="CCD97-like_C"/>
    <property type="match status" value="1"/>
</dbReference>
<evidence type="ECO:0000313" key="3">
    <source>
        <dbReference type="Proteomes" id="UP000887565"/>
    </source>
</evidence>
<feature type="region of interest" description="Disordered" evidence="1">
    <location>
        <begin position="223"/>
        <end position="261"/>
    </location>
</feature>
<feature type="compositionally biased region" description="Basic and acidic residues" evidence="1">
    <location>
        <begin position="241"/>
        <end position="261"/>
    </location>
</feature>
<protein>
    <submittedName>
        <fullName evidence="4">CCD97-like C-terminal domain-containing protein</fullName>
    </submittedName>
</protein>
<evidence type="ECO:0000259" key="2">
    <source>
        <dbReference type="Pfam" id="PF09747"/>
    </source>
</evidence>
<dbReference type="InterPro" id="IPR040233">
    <property type="entry name" value="CCD97-like_C"/>
</dbReference>
<dbReference type="PANTHER" id="PTHR31840:SF1">
    <property type="entry name" value="COILED-COIL DOMAIN-CONTAINING PROTEIN 97"/>
    <property type="match status" value="1"/>
</dbReference>
<dbReference type="Proteomes" id="UP000887565">
    <property type="component" value="Unplaced"/>
</dbReference>
<reference evidence="4" key="1">
    <citation type="submission" date="2022-11" db="UniProtKB">
        <authorList>
            <consortium name="WormBaseParasite"/>
        </authorList>
    </citation>
    <scope>IDENTIFICATION</scope>
</reference>
<feature type="region of interest" description="Disordered" evidence="1">
    <location>
        <begin position="289"/>
        <end position="331"/>
    </location>
</feature>
<evidence type="ECO:0000256" key="1">
    <source>
        <dbReference type="SAM" id="MobiDB-lite"/>
    </source>
</evidence>
<accession>A0A915JWC3</accession>
<dbReference type="PANTHER" id="PTHR31840">
    <property type="entry name" value="COILED-COIL DOMAIN-CONTAINING PROTEIN 97"/>
    <property type="match status" value="1"/>
</dbReference>
<feature type="compositionally biased region" description="Polar residues" evidence="1">
    <location>
        <begin position="226"/>
        <end position="235"/>
    </location>
</feature>
<organism evidence="3 4">
    <name type="scientific">Romanomermis culicivorax</name>
    <name type="common">Nematode worm</name>
    <dbReference type="NCBI Taxonomy" id="13658"/>
    <lineage>
        <taxon>Eukaryota</taxon>
        <taxon>Metazoa</taxon>
        <taxon>Ecdysozoa</taxon>
        <taxon>Nematoda</taxon>
        <taxon>Enoplea</taxon>
        <taxon>Dorylaimia</taxon>
        <taxon>Mermithida</taxon>
        <taxon>Mermithoidea</taxon>
        <taxon>Mermithidae</taxon>
        <taxon>Romanomermis</taxon>
    </lineage>
</organism>
<feature type="domain" description="CCD97-like C-terminal" evidence="2">
    <location>
        <begin position="121"/>
        <end position="260"/>
    </location>
</feature>
<proteinExistence type="predicted"/>
<name>A0A915JWC3_ROMCU</name>
<dbReference type="AlphaFoldDB" id="A0A915JWC3"/>
<keyword evidence="3" id="KW-1185">Reference proteome</keyword>
<evidence type="ECO:0000313" key="4">
    <source>
        <dbReference type="WBParaSite" id="nRc.2.0.1.t30329-RA"/>
    </source>
</evidence>
<dbReference type="WBParaSite" id="nRc.2.0.1.t30329-RA">
    <property type="protein sequence ID" value="nRc.2.0.1.t30329-RA"/>
    <property type="gene ID" value="nRc.2.0.1.g30329"/>
</dbReference>
<feature type="compositionally biased region" description="Basic and acidic residues" evidence="1">
    <location>
        <begin position="295"/>
        <end position="331"/>
    </location>
</feature>